<feature type="compositionally biased region" description="Low complexity" evidence="6">
    <location>
        <begin position="264"/>
        <end position="273"/>
    </location>
</feature>
<feature type="compositionally biased region" description="Basic and acidic residues" evidence="6">
    <location>
        <begin position="230"/>
        <end position="239"/>
    </location>
</feature>
<name>A0ABM4ZCW1_VULVU</name>
<dbReference type="InterPro" id="IPR051483">
    <property type="entry name" value="MAP7_domain-containing"/>
</dbReference>
<feature type="region of interest" description="Disordered" evidence="6">
    <location>
        <begin position="883"/>
        <end position="923"/>
    </location>
</feature>
<evidence type="ECO:0000313" key="8">
    <source>
        <dbReference type="RefSeq" id="XP_072600381.1"/>
    </source>
</evidence>
<evidence type="ECO:0000256" key="6">
    <source>
        <dbReference type="SAM" id="MobiDB-lite"/>
    </source>
</evidence>
<feature type="region of interest" description="Disordered" evidence="6">
    <location>
        <begin position="64"/>
        <end position="133"/>
    </location>
</feature>
<dbReference type="PANTHER" id="PTHR15073">
    <property type="entry name" value="MICROTUBULE-ASSOCIATED PROTEIN"/>
    <property type="match status" value="1"/>
</dbReference>
<evidence type="ECO:0000256" key="4">
    <source>
        <dbReference type="ARBA" id="ARBA00023054"/>
    </source>
</evidence>
<feature type="compositionally biased region" description="Basic and acidic residues" evidence="6">
    <location>
        <begin position="338"/>
        <end position="350"/>
    </location>
</feature>
<accession>A0ABM4ZCW1</accession>
<protein>
    <submittedName>
        <fullName evidence="8">MAP7 domain-containing protein 3 isoform X8</fullName>
    </submittedName>
</protein>
<feature type="compositionally biased region" description="Acidic residues" evidence="6">
    <location>
        <begin position="805"/>
        <end position="824"/>
    </location>
</feature>
<evidence type="ECO:0000256" key="3">
    <source>
        <dbReference type="ARBA" id="ARBA00022490"/>
    </source>
</evidence>
<evidence type="ECO:0000313" key="7">
    <source>
        <dbReference type="Proteomes" id="UP001652641"/>
    </source>
</evidence>
<feature type="region of interest" description="Disordered" evidence="6">
    <location>
        <begin position="784"/>
        <end position="837"/>
    </location>
</feature>
<feature type="compositionally biased region" description="Polar residues" evidence="6">
    <location>
        <begin position="194"/>
        <end position="205"/>
    </location>
</feature>
<comment type="similarity">
    <text evidence="2">Belongs to the MAP7 family.</text>
</comment>
<feature type="compositionally biased region" description="Basic and acidic residues" evidence="6">
    <location>
        <begin position="669"/>
        <end position="764"/>
    </location>
</feature>
<feature type="region of interest" description="Disordered" evidence="6">
    <location>
        <begin position="395"/>
        <end position="605"/>
    </location>
</feature>
<dbReference type="InterPro" id="IPR008604">
    <property type="entry name" value="MAP7_fam"/>
</dbReference>
<feature type="compositionally biased region" description="Basic and acidic residues" evidence="6">
    <location>
        <begin position="172"/>
        <end position="185"/>
    </location>
</feature>
<keyword evidence="7" id="KW-1185">Reference proteome</keyword>
<feature type="compositionally biased region" description="Basic and acidic residues" evidence="6">
    <location>
        <begin position="542"/>
        <end position="552"/>
    </location>
</feature>
<feature type="region of interest" description="Disordered" evidence="6">
    <location>
        <begin position="629"/>
        <end position="764"/>
    </location>
</feature>
<evidence type="ECO:0000256" key="1">
    <source>
        <dbReference type="ARBA" id="ARBA00004245"/>
    </source>
</evidence>
<feature type="region of interest" description="Disordered" evidence="6">
    <location>
        <begin position="948"/>
        <end position="989"/>
    </location>
</feature>
<dbReference type="Pfam" id="PF05672">
    <property type="entry name" value="MAP7"/>
    <property type="match status" value="1"/>
</dbReference>
<feature type="compositionally biased region" description="Low complexity" evidence="6">
    <location>
        <begin position="485"/>
        <end position="498"/>
    </location>
</feature>
<comment type="subcellular location">
    <subcellularLocation>
        <location evidence="1">Cytoplasm</location>
        <location evidence="1">Cytoskeleton</location>
    </subcellularLocation>
</comment>
<feature type="compositionally biased region" description="Basic residues" evidence="6">
    <location>
        <begin position="899"/>
        <end position="911"/>
    </location>
</feature>
<proteinExistence type="inferred from homology"/>
<evidence type="ECO:0000256" key="2">
    <source>
        <dbReference type="ARBA" id="ARBA00007525"/>
    </source>
</evidence>
<dbReference type="PANTHER" id="PTHR15073:SF5">
    <property type="entry name" value="MAP7 DOMAIN-CONTAINING PROTEIN 3"/>
    <property type="match status" value="1"/>
</dbReference>
<evidence type="ECO:0000256" key="5">
    <source>
        <dbReference type="ARBA" id="ARBA00023212"/>
    </source>
</evidence>
<feature type="compositionally biased region" description="Low complexity" evidence="6">
    <location>
        <begin position="434"/>
        <end position="478"/>
    </location>
</feature>
<organism evidence="7 8">
    <name type="scientific">Vulpes vulpes</name>
    <name type="common">Red fox</name>
    <dbReference type="NCBI Taxonomy" id="9627"/>
    <lineage>
        <taxon>Eukaryota</taxon>
        <taxon>Metazoa</taxon>
        <taxon>Chordata</taxon>
        <taxon>Craniata</taxon>
        <taxon>Vertebrata</taxon>
        <taxon>Euteleostomi</taxon>
        <taxon>Mammalia</taxon>
        <taxon>Eutheria</taxon>
        <taxon>Laurasiatheria</taxon>
        <taxon>Carnivora</taxon>
        <taxon>Caniformia</taxon>
        <taxon>Canidae</taxon>
        <taxon>Vulpes</taxon>
    </lineage>
</organism>
<sequence length="989" mass="109636">MAERAGGSTSLRGLRERMVAAAHALAEERRNQSGLCSLPSQSSNIRSTFRPVIDGSVLKNDVKQRLAKERREEKKRQQEANKETQILEKERKSRIQYERQMEEKQRKLKEQKEKDEQRRISAEEKRKQKLQEERERFKAVLYRTLERSSRVDCHQKRWSWEGSTAVNPETKTVNKDSVSTEKLEQRASGLHKQMSLSSAGLQNSIAKKKTEKKRSSSLTRRSGKLQAPAETDHVEEKPARPPYTSLRESNLITRLLVPTKASIARSKSAASLSVPGKDTPGTRSTLVQNINVPLCSQSSDELKSNVVLHKSSVVVPSEVVPPQEKEEALCEVSAESSPKPKVEAAPKAKAEVAPQAKAEVAPNVNVEGAATVRVEAAPEVNVKAAPAPKVNIEATSKVNMEGSPKGSMETSCEAEVEALPESMETSPEVSVDMSPEVSVDPSPTVSVDPSPSVSVNVSPEVSVDPSPEVSVDSSPEVSMDASPDVSMEASSEASVEASPKTSVGVSPEASVEASPEASVEASPEASVKVLPRESAEASPKASPEKSEMDKHASNPTAKKRSSSHIPCYKWPSSPASAWRPPSPISAKQLQKNRPPSPSPVMSKLSHSSLSYKIIPVQRSLFAQNALGTLGKKREGMPKPSNSSEAVSHKQMVYEESGNKSTPGTMNAEEATKILAEKRRLAREQREKEERQQKEMEQSKLKDMAEKAIEGQQEEFLKLEDGQQQKEIKKKEYPDPEDRKVLLQKGDAKIKAQEEADKRKKEQERIMLQNLQERLERKKRIEEIMKRTRKTDSNTSKAAETFVDNTYEEDEADDEDESESDDGSFDDPHPSAFINGMDSSTKLKTHFKNMKKNTPKLVFLDATSGQVHRETKTFFNDDMKTFRQKSAKDPLAQAKGTRSSTKRMTSRAAKTRKASENCNTVGPSKSLYPEAQEWICDKIIDIRNEAEPLMSSIPPDSRKYHLKGSMTFHQSPQLPLDDKKNKSVPAPPDM</sequence>
<gene>
    <name evidence="8" type="primary">MAP7D3</name>
</gene>
<feature type="region of interest" description="Disordered" evidence="6">
    <location>
        <begin position="148"/>
        <end position="247"/>
    </location>
</feature>
<feature type="region of interest" description="Disordered" evidence="6">
    <location>
        <begin position="331"/>
        <end position="359"/>
    </location>
</feature>
<reference evidence="8" key="1">
    <citation type="submission" date="2025-08" db="UniProtKB">
        <authorList>
            <consortium name="RefSeq"/>
        </authorList>
    </citation>
    <scope>IDENTIFICATION</scope>
    <source>
        <tissue evidence="8">Cell line</tissue>
    </source>
</reference>
<feature type="region of interest" description="Disordered" evidence="6">
    <location>
        <begin position="264"/>
        <end position="285"/>
    </location>
</feature>
<dbReference type="Proteomes" id="UP001652641">
    <property type="component" value="Chromosome X"/>
</dbReference>
<keyword evidence="4" id="KW-0175">Coiled coil</keyword>
<dbReference type="RefSeq" id="XP_072600381.1">
    <property type="nucleotide sequence ID" value="XM_072744280.1"/>
</dbReference>
<feature type="compositionally biased region" description="Polar residues" evidence="6">
    <location>
        <begin position="161"/>
        <end position="171"/>
    </location>
</feature>
<feature type="compositionally biased region" description="Polar residues" evidence="6">
    <location>
        <begin position="32"/>
        <end position="47"/>
    </location>
</feature>
<feature type="region of interest" description="Disordered" evidence="6">
    <location>
        <begin position="28"/>
        <end position="47"/>
    </location>
</feature>
<feature type="compositionally biased region" description="Basic and acidic residues" evidence="6">
    <location>
        <begin position="148"/>
        <end position="159"/>
    </location>
</feature>
<keyword evidence="3" id="KW-0963">Cytoplasm</keyword>
<keyword evidence="5" id="KW-0206">Cytoskeleton</keyword>
<dbReference type="GeneID" id="112911351"/>